<sequence length="234" mass="24449">MERQRRTHAEARTRMREGILRLGNEQLAEVGAAALSVRGIARGLGVASSAIYRHVSSRDELLTMLLVDAYTELADAALAADDPAAPPAERFAAIARATRAWAVSNPARWALAYGSPVPGYRAPAEQTTGPGTRVMGAFLALLASGGQGEHGSRSAPVSAALGRELAAGAAEIGVDAGPELAAAAIEAWTGLIGLISAEVFGQLGPDLSPHGPEFLDRWISRTTTRFGLSPGYRR</sequence>
<dbReference type="Pfam" id="PF13305">
    <property type="entry name" value="TetR_C_33"/>
    <property type="match status" value="1"/>
</dbReference>
<accession>A0A2S9QKY8</accession>
<name>A0A2S9QKY8_9MICO</name>
<gene>
    <name evidence="6" type="ORF">B4915_12630</name>
</gene>
<evidence type="ECO:0000256" key="4">
    <source>
        <dbReference type="PROSITE-ProRule" id="PRU00335"/>
    </source>
</evidence>
<protein>
    <recommendedName>
        <fullName evidence="5">HTH tetR-type domain-containing protein</fullName>
    </recommendedName>
</protein>
<dbReference type="SUPFAM" id="SSF46689">
    <property type="entry name" value="Homeodomain-like"/>
    <property type="match status" value="1"/>
</dbReference>
<keyword evidence="3" id="KW-0804">Transcription</keyword>
<dbReference type="InterPro" id="IPR050109">
    <property type="entry name" value="HTH-type_TetR-like_transc_reg"/>
</dbReference>
<dbReference type="SUPFAM" id="SSF48498">
    <property type="entry name" value="Tetracyclin repressor-like, C-terminal domain"/>
    <property type="match status" value="1"/>
</dbReference>
<dbReference type="PANTHER" id="PTHR30055">
    <property type="entry name" value="HTH-TYPE TRANSCRIPTIONAL REGULATOR RUTR"/>
    <property type="match status" value="1"/>
</dbReference>
<dbReference type="GO" id="GO:0003700">
    <property type="term" value="F:DNA-binding transcription factor activity"/>
    <property type="evidence" value="ECO:0007669"/>
    <property type="project" value="TreeGrafter"/>
</dbReference>
<dbReference type="InterPro" id="IPR025996">
    <property type="entry name" value="MT1864/Rv1816-like_C"/>
</dbReference>
<dbReference type="Pfam" id="PF00440">
    <property type="entry name" value="TetR_N"/>
    <property type="match status" value="1"/>
</dbReference>
<dbReference type="Proteomes" id="UP000238650">
    <property type="component" value="Unassembled WGS sequence"/>
</dbReference>
<keyword evidence="2 4" id="KW-0238">DNA-binding</keyword>
<dbReference type="Gene3D" id="1.10.357.10">
    <property type="entry name" value="Tetracycline Repressor, domain 2"/>
    <property type="match status" value="1"/>
</dbReference>
<keyword evidence="7" id="KW-1185">Reference proteome</keyword>
<comment type="caution">
    <text evidence="6">The sequence shown here is derived from an EMBL/GenBank/DDBJ whole genome shotgun (WGS) entry which is preliminary data.</text>
</comment>
<dbReference type="InterPro" id="IPR036271">
    <property type="entry name" value="Tet_transcr_reg_TetR-rel_C_sf"/>
</dbReference>
<evidence type="ECO:0000256" key="3">
    <source>
        <dbReference type="ARBA" id="ARBA00023163"/>
    </source>
</evidence>
<evidence type="ECO:0000256" key="2">
    <source>
        <dbReference type="ARBA" id="ARBA00023125"/>
    </source>
</evidence>
<evidence type="ECO:0000313" key="7">
    <source>
        <dbReference type="Proteomes" id="UP000238650"/>
    </source>
</evidence>
<proteinExistence type="predicted"/>
<dbReference type="PANTHER" id="PTHR30055:SF243">
    <property type="entry name" value="HTH-TYPE TRANSCRIPTIONAL REGULATOR RV1816"/>
    <property type="match status" value="1"/>
</dbReference>
<dbReference type="RefSeq" id="WP_105806177.1">
    <property type="nucleotide sequence ID" value="NZ_MWZD01000022.1"/>
</dbReference>
<organism evidence="6 7">
    <name type="scientific">Leucobacter massiliensis</name>
    <dbReference type="NCBI Taxonomy" id="1686285"/>
    <lineage>
        <taxon>Bacteria</taxon>
        <taxon>Bacillati</taxon>
        <taxon>Actinomycetota</taxon>
        <taxon>Actinomycetes</taxon>
        <taxon>Micrococcales</taxon>
        <taxon>Microbacteriaceae</taxon>
        <taxon>Leucobacter</taxon>
    </lineage>
</organism>
<dbReference type="AlphaFoldDB" id="A0A2S9QKY8"/>
<reference evidence="6 7" key="1">
    <citation type="journal article" date="2017" name="New Microbes New Infect">
        <title>Genome sequence of 'Leucobacter massiliensis' sp. nov. isolated from human pharynx after travel to the 2014 Hajj.</title>
        <authorList>
            <person name="Leangapichart T."/>
            <person name="Gautret P."/>
            <person name="Nguyen T.T."/>
            <person name="Armstrong N."/>
            <person name="Rolain J.M."/>
        </authorList>
    </citation>
    <scope>NUCLEOTIDE SEQUENCE [LARGE SCALE GENOMIC DNA]</scope>
    <source>
        <strain evidence="6 7">122RC15</strain>
    </source>
</reference>
<dbReference type="PROSITE" id="PS50977">
    <property type="entry name" value="HTH_TETR_2"/>
    <property type="match status" value="1"/>
</dbReference>
<dbReference type="InterPro" id="IPR009057">
    <property type="entry name" value="Homeodomain-like_sf"/>
</dbReference>
<feature type="DNA-binding region" description="H-T-H motif" evidence="4">
    <location>
        <begin position="36"/>
        <end position="55"/>
    </location>
</feature>
<dbReference type="EMBL" id="MWZD01000022">
    <property type="protein sequence ID" value="PRI10242.1"/>
    <property type="molecule type" value="Genomic_DNA"/>
</dbReference>
<keyword evidence="1" id="KW-0805">Transcription regulation</keyword>
<evidence type="ECO:0000256" key="1">
    <source>
        <dbReference type="ARBA" id="ARBA00023015"/>
    </source>
</evidence>
<dbReference type="OrthoDB" id="3210322at2"/>
<dbReference type="GO" id="GO:0000976">
    <property type="term" value="F:transcription cis-regulatory region binding"/>
    <property type="evidence" value="ECO:0007669"/>
    <property type="project" value="TreeGrafter"/>
</dbReference>
<evidence type="ECO:0000259" key="5">
    <source>
        <dbReference type="PROSITE" id="PS50977"/>
    </source>
</evidence>
<feature type="domain" description="HTH tetR-type" evidence="5">
    <location>
        <begin position="13"/>
        <end position="73"/>
    </location>
</feature>
<dbReference type="InterPro" id="IPR001647">
    <property type="entry name" value="HTH_TetR"/>
</dbReference>
<evidence type="ECO:0000313" key="6">
    <source>
        <dbReference type="EMBL" id="PRI10242.1"/>
    </source>
</evidence>